<reference evidence="2 3" key="1">
    <citation type="submission" date="2018-05" db="EMBL/GenBank/DDBJ databases">
        <title>Acuticoccus sediminis sp. nov., isolated from deep-sea sediment of Indian Ocean.</title>
        <authorList>
            <person name="Liu X."/>
            <person name="Lai Q."/>
            <person name="Du Y."/>
            <person name="Sun F."/>
            <person name="Zhang X."/>
            <person name="Wang S."/>
            <person name="Shao Z."/>
        </authorList>
    </citation>
    <scope>NUCLEOTIDE SEQUENCE [LARGE SCALE GENOMIC DNA]</scope>
    <source>
        <strain evidence="2 3">PTG4-2</strain>
    </source>
</reference>
<feature type="domain" description="AB hydrolase-1" evidence="1">
    <location>
        <begin position="32"/>
        <end position="286"/>
    </location>
</feature>
<accession>A0A8B2P462</accession>
<dbReference type="EMBL" id="QHHQ01000001">
    <property type="protein sequence ID" value="RAI03912.1"/>
    <property type="molecule type" value="Genomic_DNA"/>
</dbReference>
<evidence type="ECO:0000259" key="1">
    <source>
        <dbReference type="Pfam" id="PF00561"/>
    </source>
</evidence>
<dbReference type="Proteomes" id="UP000249590">
    <property type="component" value="Unassembled WGS sequence"/>
</dbReference>
<organism evidence="2 3">
    <name type="scientific">Acuticoccus sediminis</name>
    <dbReference type="NCBI Taxonomy" id="2184697"/>
    <lineage>
        <taxon>Bacteria</taxon>
        <taxon>Pseudomonadati</taxon>
        <taxon>Pseudomonadota</taxon>
        <taxon>Alphaproteobacteria</taxon>
        <taxon>Hyphomicrobiales</taxon>
        <taxon>Amorphaceae</taxon>
        <taxon>Acuticoccus</taxon>
    </lineage>
</organism>
<protein>
    <submittedName>
        <fullName evidence="2">Alpha/beta hydrolase</fullName>
    </submittedName>
</protein>
<dbReference type="Gene3D" id="3.40.50.1820">
    <property type="entry name" value="alpha/beta hydrolase"/>
    <property type="match status" value="1"/>
</dbReference>
<evidence type="ECO:0000313" key="2">
    <source>
        <dbReference type="EMBL" id="RAI03912.1"/>
    </source>
</evidence>
<name>A0A8B2P462_9HYPH</name>
<gene>
    <name evidence="2" type="ORF">DLJ53_05425</name>
</gene>
<keyword evidence="2" id="KW-0378">Hydrolase</keyword>
<dbReference type="GO" id="GO:0016787">
    <property type="term" value="F:hydrolase activity"/>
    <property type="evidence" value="ECO:0007669"/>
    <property type="project" value="UniProtKB-KW"/>
</dbReference>
<dbReference type="InterPro" id="IPR029058">
    <property type="entry name" value="AB_hydrolase_fold"/>
</dbReference>
<proteinExistence type="predicted"/>
<comment type="caution">
    <text evidence="2">The sequence shown here is derived from an EMBL/GenBank/DDBJ whole genome shotgun (WGS) entry which is preliminary data.</text>
</comment>
<dbReference type="InterPro" id="IPR000073">
    <property type="entry name" value="AB_hydrolase_1"/>
</dbReference>
<dbReference type="SUPFAM" id="SSF53474">
    <property type="entry name" value="alpha/beta-Hydrolases"/>
    <property type="match status" value="1"/>
</dbReference>
<dbReference type="Pfam" id="PF00561">
    <property type="entry name" value="Abhydrolase_1"/>
    <property type="match status" value="1"/>
</dbReference>
<dbReference type="InterPro" id="IPR050471">
    <property type="entry name" value="AB_hydrolase"/>
</dbReference>
<dbReference type="PANTHER" id="PTHR43433:SF5">
    <property type="entry name" value="AB HYDROLASE-1 DOMAIN-CONTAINING PROTEIN"/>
    <property type="match status" value="1"/>
</dbReference>
<dbReference type="PANTHER" id="PTHR43433">
    <property type="entry name" value="HYDROLASE, ALPHA/BETA FOLD FAMILY PROTEIN"/>
    <property type="match status" value="1"/>
</dbReference>
<keyword evidence="3" id="KW-1185">Reference proteome</keyword>
<evidence type="ECO:0000313" key="3">
    <source>
        <dbReference type="Proteomes" id="UP000249590"/>
    </source>
</evidence>
<dbReference type="AlphaFoldDB" id="A0A8B2P462"/>
<sequence>MAPDARGDVMPAVEVNGHPFWVEVAGPEGGRPLLLLCGLGMQLTFWTDPFVALLVGRGFRVVRMDNRDAGLSWGPDEIAPPPIDALERERAAGRIPDVPYRLEEMAADAVGVLDALGIGSAHIAGASMGGMIAQLVAAEHRDRALSLTSIMSNTGHPEVFGSTAAAIAALNKPRPDPLTDREGYLDGTTDFVEAVGSPGYPTDRATRRAFIAADLDRAYRLEGFLRQYAAILGSAPRDRRLAGVRVPAMVIHGGDDQLIPPAGGRATAEAIPGAELLVIPGMGHEIPAALEETIADAIARTAARAR</sequence>